<dbReference type="EMBL" id="QRZG01000003">
    <property type="protein sequence ID" value="RGV58572.1"/>
    <property type="molecule type" value="Genomic_DNA"/>
</dbReference>
<comment type="caution">
    <text evidence="1">The sequence shown here is derived from an EMBL/GenBank/DDBJ whole genome shotgun (WGS) entry which is preliminary data.</text>
</comment>
<accession>A0A412YMH2</accession>
<dbReference type="AlphaFoldDB" id="A0A412YMH2"/>
<dbReference type="Proteomes" id="UP000284366">
    <property type="component" value="Unassembled WGS sequence"/>
</dbReference>
<organism evidence="1 2">
    <name type="scientific">Bacteroides clarus</name>
    <dbReference type="NCBI Taxonomy" id="626929"/>
    <lineage>
        <taxon>Bacteria</taxon>
        <taxon>Pseudomonadati</taxon>
        <taxon>Bacteroidota</taxon>
        <taxon>Bacteroidia</taxon>
        <taxon>Bacteroidales</taxon>
        <taxon>Bacteroidaceae</taxon>
        <taxon>Bacteroides</taxon>
    </lineage>
</organism>
<name>A0A412YMH2_9BACE</name>
<dbReference type="RefSeq" id="WP_118045714.1">
    <property type="nucleotide sequence ID" value="NZ_JAQCUW010000006.1"/>
</dbReference>
<proteinExistence type="predicted"/>
<sequence length="77" mass="8748">MTMDYKALDTRKIRDYIDASDGMVVVDDIICNSGADKLRVYPALFELEHDGYIEVAEREELGAPIAICRKRGLINDR</sequence>
<protein>
    <submittedName>
        <fullName evidence="1">Uncharacterized protein</fullName>
    </submittedName>
</protein>
<gene>
    <name evidence="1" type="ORF">DWW09_02100</name>
</gene>
<evidence type="ECO:0000313" key="1">
    <source>
        <dbReference type="EMBL" id="RGV58572.1"/>
    </source>
</evidence>
<reference evidence="1 2" key="1">
    <citation type="submission" date="2018-08" db="EMBL/GenBank/DDBJ databases">
        <title>A genome reference for cultivated species of the human gut microbiota.</title>
        <authorList>
            <person name="Zou Y."/>
            <person name="Xue W."/>
            <person name="Luo G."/>
        </authorList>
    </citation>
    <scope>NUCLEOTIDE SEQUENCE [LARGE SCALE GENOMIC DNA]</scope>
    <source>
        <strain evidence="1 2">AF14-27</strain>
    </source>
</reference>
<evidence type="ECO:0000313" key="2">
    <source>
        <dbReference type="Proteomes" id="UP000284366"/>
    </source>
</evidence>